<name>A0ABW1ZX72_9GAMM</name>
<sequence length="133" mass="14076">MGSLFGLREKHMSIEASNMAPPMAQGTAPQEVSVQSGVAVQPAASAPVAGNGENASAAVSAEKLQAAVDRLNELMQSGQRSLSFSVDSSTERTVVKVMDVHTDEVIRQIPTEESLKLAEYIEGMIGLIFDETV</sequence>
<dbReference type="Pfam" id="PF03646">
    <property type="entry name" value="FlaG"/>
    <property type="match status" value="1"/>
</dbReference>
<keyword evidence="1" id="KW-0969">Cilium</keyword>
<proteinExistence type="predicted"/>
<reference evidence="2" key="1">
    <citation type="journal article" date="2019" name="Int. J. Syst. Evol. Microbiol.">
        <title>The Global Catalogue of Microorganisms (GCM) 10K type strain sequencing project: providing services to taxonomists for standard genome sequencing and annotation.</title>
        <authorList>
            <consortium name="The Broad Institute Genomics Platform"/>
            <consortium name="The Broad Institute Genome Sequencing Center for Infectious Disease"/>
            <person name="Wu L."/>
            <person name="Ma J."/>
        </authorList>
    </citation>
    <scope>NUCLEOTIDE SEQUENCE [LARGE SCALE GENOMIC DNA]</scope>
    <source>
        <strain evidence="2">NBRC 111756</strain>
    </source>
</reference>
<evidence type="ECO:0000313" key="1">
    <source>
        <dbReference type="EMBL" id="MFC6669790.1"/>
    </source>
</evidence>
<keyword evidence="1" id="KW-0966">Cell projection</keyword>
<dbReference type="PANTHER" id="PTHR37166">
    <property type="entry name" value="PROTEIN FLAG"/>
    <property type="match status" value="1"/>
</dbReference>
<dbReference type="PANTHER" id="PTHR37166:SF1">
    <property type="entry name" value="PROTEIN FLAG"/>
    <property type="match status" value="1"/>
</dbReference>
<accession>A0ABW1ZX72</accession>
<dbReference type="EMBL" id="JBHSWE010000001">
    <property type="protein sequence ID" value="MFC6669790.1"/>
    <property type="molecule type" value="Genomic_DNA"/>
</dbReference>
<dbReference type="RefSeq" id="WP_379908323.1">
    <property type="nucleotide sequence ID" value="NZ_JBHSWE010000001.1"/>
</dbReference>
<comment type="caution">
    <text evidence="1">The sequence shown here is derived from an EMBL/GenBank/DDBJ whole genome shotgun (WGS) entry which is preliminary data.</text>
</comment>
<evidence type="ECO:0000313" key="2">
    <source>
        <dbReference type="Proteomes" id="UP001596422"/>
    </source>
</evidence>
<keyword evidence="1" id="KW-0282">Flagellum</keyword>
<dbReference type="InterPro" id="IPR005186">
    <property type="entry name" value="FlaG"/>
</dbReference>
<dbReference type="SUPFAM" id="SSF160214">
    <property type="entry name" value="FlaG-like"/>
    <property type="match status" value="1"/>
</dbReference>
<dbReference type="Proteomes" id="UP001596422">
    <property type="component" value="Unassembled WGS sequence"/>
</dbReference>
<protein>
    <submittedName>
        <fullName evidence="1">Flagellar protein FlaG</fullName>
    </submittedName>
</protein>
<gene>
    <name evidence="1" type="ORF">ACFQDL_06605</name>
</gene>
<organism evidence="1 2">
    <name type="scientific">Marinobacterium aestuariivivens</name>
    <dbReference type="NCBI Taxonomy" id="1698799"/>
    <lineage>
        <taxon>Bacteria</taxon>
        <taxon>Pseudomonadati</taxon>
        <taxon>Pseudomonadota</taxon>
        <taxon>Gammaproteobacteria</taxon>
        <taxon>Oceanospirillales</taxon>
        <taxon>Oceanospirillaceae</taxon>
        <taxon>Marinobacterium</taxon>
    </lineage>
</organism>
<dbReference type="Gene3D" id="3.30.160.170">
    <property type="entry name" value="FlaG-like"/>
    <property type="match status" value="1"/>
</dbReference>
<keyword evidence="2" id="KW-1185">Reference proteome</keyword>
<dbReference type="InterPro" id="IPR035924">
    <property type="entry name" value="FlaG-like_sf"/>
</dbReference>